<feature type="transmembrane region" description="Helical" evidence="1">
    <location>
        <begin position="183"/>
        <end position="200"/>
    </location>
</feature>
<dbReference type="EMBL" id="JAUSVO010000003">
    <property type="protein sequence ID" value="MDQ0437919.1"/>
    <property type="molecule type" value="Genomic_DNA"/>
</dbReference>
<protein>
    <submittedName>
        <fullName evidence="3">Peptidoglycan/LPS O-acetylase OafA/YrhL</fullName>
    </submittedName>
</protein>
<dbReference type="PANTHER" id="PTHR23028">
    <property type="entry name" value="ACETYLTRANSFERASE"/>
    <property type="match status" value="1"/>
</dbReference>
<gene>
    <name evidence="3" type="ORF">QO014_002311</name>
</gene>
<keyword evidence="1" id="KW-1133">Transmembrane helix</keyword>
<feature type="transmembrane region" description="Helical" evidence="1">
    <location>
        <begin position="266"/>
        <end position="285"/>
    </location>
</feature>
<feature type="transmembrane region" description="Helical" evidence="1">
    <location>
        <begin position="212"/>
        <end position="232"/>
    </location>
</feature>
<accession>A0ABU0H6I6</accession>
<evidence type="ECO:0000256" key="1">
    <source>
        <dbReference type="SAM" id="Phobius"/>
    </source>
</evidence>
<evidence type="ECO:0000313" key="3">
    <source>
        <dbReference type="EMBL" id="MDQ0437919.1"/>
    </source>
</evidence>
<feature type="transmembrane region" description="Helical" evidence="1">
    <location>
        <begin position="92"/>
        <end position="111"/>
    </location>
</feature>
<dbReference type="Pfam" id="PF01757">
    <property type="entry name" value="Acyl_transf_3"/>
    <property type="match status" value="1"/>
</dbReference>
<feature type="transmembrane region" description="Helical" evidence="1">
    <location>
        <begin position="154"/>
        <end position="176"/>
    </location>
</feature>
<feature type="transmembrane region" description="Helical" evidence="1">
    <location>
        <begin position="326"/>
        <end position="347"/>
    </location>
</feature>
<reference evidence="3 4" key="1">
    <citation type="submission" date="2023-07" db="EMBL/GenBank/DDBJ databases">
        <title>Genomic Encyclopedia of Type Strains, Phase IV (KMG-IV): sequencing the most valuable type-strain genomes for metagenomic binning, comparative biology and taxonomic classification.</title>
        <authorList>
            <person name="Goeker M."/>
        </authorList>
    </citation>
    <scope>NUCLEOTIDE SEQUENCE [LARGE SCALE GENOMIC DNA]</scope>
    <source>
        <strain evidence="3 4">B6-8</strain>
    </source>
</reference>
<feature type="transmembrane region" description="Helical" evidence="1">
    <location>
        <begin position="50"/>
        <end position="72"/>
    </location>
</feature>
<comment type="caution">
    <text evidence="3">The sequence shown here is derived from an EMBL/GenBank/DDBJ whole genome shotgun (WGS) entry which is preliminary data.</text>
</comment>
<dbReference type="Proteomes" id="UP001241603">
    <property type="component" value="Unassembled WGS sequence"/>
</dbReference>
<dbReference type="RefSeq" id="WP_266348846.1">
    <property type="nucleotide sequence ID" value="NZ_JAPKNG010000003.1"/>
</dbReference>
<evidence type="ECO:0000313" key="4">
    <source>
        <dbReference type="Proteomes" id="UP001241603"/>
    </source>
</evidence>
<keyword evidence="1" id="KW-0472">Membrane</keyword>
<feature type="transmembrane region" description="Helical" evidence="1">
    <location>
        <begin position="239"/>
        <end position="260"/>
    </location>
</feature>
<feature type="transmembrane region" description="Helical" evidence="1">
    <location>
        <begin position="297"/>
        <end position="320"/>
    </location>
</feature>
<keyword evidence="4" id="KW-1185">Reference proteome</keyword>
<organism evidence="3 4">
    <name type="scientific">Kaistia dalseonensis</name>
    <dbReference type="NCBI Taxonomy" id="410840"/>
    <lineage>
        <taxon>Bacteria</taxon>
        <taxon>Pseudomonadati</taxon>
        <taxon>Pseudomonadota</taxon>
        <taxon>Alphaproteobacteria</taxon>
        <taxon>Hyphomicrobiales</taxon>
        <taxon>Kaistiaceae</taxon>
        <taxon>Kaistia</taxon>
    </lineage>
</organism>
<dbReference type="InterPro" id="IPR002656">
    <property type="entry name" value="Acyl_transf_3_dom"/>
</dbReference>
<keyword evidence="1" id="KW-0812">Transmembrane</keyword>
<evidence type="ECO:0000259" key="2">
    <source>
        <dbReference type="Pfam" id="PF01757"/>
    </source>
</evidence>
<feature type="domain" description="Acyltransferase 3" evidence="2">
    <location>
        <begin position="1"/>
        <end position="340"/>
    </location>
</feature>
<sequence>MDSIRGIAALSVLIAHLFMTFPSALASVNVFSLEAWYEPATYFRYTPLRAIIGGRPAVILFFVLSGFVLYLYFSPGRNPNYIQYLTRRFFRIYVPFAVSIVVAVLLCLLSFTEPVGTLSMWFNEKSWTGEPTAELVMRHLLLSGGQDDMTLNNVMWSLVHELRISLVFPLIVIIALRGLIPAVLVFGSIWIVSSAAKLFFTDDSTVHSWLDTFSYSIFFGAGTLLAIHFGTLDRAMKKLGPASILGLSLIALSLLALPAAVPGAELVYGVAASFFILLAAANRSVSQALDFPALKWLGRVSFSLYLFHLPILLILFRSFHDTIPDWLIVGLVVVFTLLAAEIGYRCIEEPSMHFGKRLTSGKRAASLPPAEAS</sequence>
<dbReference type="PANTHER" id="PTHR23028:SF53">
    <property type="entry name" value="ACYL_TRANSF_3 DOMAIN-CONTAINING PROTEIN"/>
    <property type="match status" value="1"/>
</dbReference>
<proteinExistence type="predicted"/>
<name>A0ABU0H6I6_9HYPH</name>
<dbReference type="InterPro" id="IPR050879">
    <property type="entry name" value="Acyltransferase_3"/>
</dbReference>